<dbReference type="SUPFAM" id="SSF52540">
    <property type="entry name" value="P-loop containing nucleoside triphosphate hydrolases"/>
    <property type="match status" value="1"/>
</dbReference>
<dbReference type="GO" id="GO:0015658">
    <property type="term" value="F:branched-chain amino acid transmembrane transporter activity"/>
    <property type="evidence" value="ECO:0007669"/>
    <property type="project" value="TreeGrafter"/>
</dbReference>
<evidence type="ECO:0000256" key="3">
    <source>
        <dbReference type="ARBA" id="ARBA00022475"/>
    </source>
</evidence>
<dbReference type="InterPro" id="IPR003439">
    <property type="entry name" value="ABC_transporter-like_ATP-bd"/>
</dbReference>
<dbReference type="OrthoDB" id="9776369at2"/>
<proteinExistence type="inferred from homology"/>
<feature type="domain" description="ABC transporter" evidence="7">
    <location>
        <begin position="2"/>
        <end position="234"/>
    </location>
</feature>
<gene>
    <name evidence="8" type="primary">livF</name>
    <name evidence="8" type="ORF">CJP73_05390</name>
</gene>
<dbReference type="InterPro" id="IPR003593">
    <property type="entry name" value="AAA+_ATPase"/>
</dbReference>
<accession>A0A3A1YXR6</accession>
<dbReference type="PANTHER" id="PTHR43820">
    <property type="entry name" value="HIGH-AFFINITY BRANCHED-CHAIN AMINO ACID TRANSPORT ATP-BINDING PROTEIN LIVF"/>
    <property type="match status" value="1"/>
</dbReference>
<evidence type="ECO:0000256" key="4">
    <source>
        <dbReference type="ARBA" id="ARBA00022741"/>
    </source>
</evidence>
<dbReference type="Gene3D" id="3.40.50.300">
    <property type="entry name" value="P-loop containing nucleotide triphosphate hydrolases"/>
    <property type="match status" value="1"/>
</dbReference>
<evidence type="ECO:0000313" key="9">
    <source>
        <dbReference type="Proteomes" id="UP000266206"/>
    </source>
</evidence>
<evidence type="ECO:0000256" key="6">
    <source>
        <dbReference type="ARBA" id="ARBA00022970"/>
    </source>
</evidence>
<keyword evidence="3" id="KW-0472">Membrane</keyword>
<keyword evidence="3" id="KW-1003">Cell membrane</keyword>
<dbReference type="Pfam" id="PF00005">
    <property type="entry name" value="ABC_tran"/>
    <property type="match status" value="1"/>
</dbReference>
<keyword evidence="2" id="KW-0813">Transport</keyword>
<dbReference type="PROSITE" id="PS50893">
    <property type="entry name" value="ABC_TRANSPORTER_2"/>
    <property type="match status" value="1"/>
</dbReference>
<keyword evidence="4" id="KW-0547">Nucleotide-binding</keyword>
<protein>
    <submittedName>
        <fullName evidence="8">Branched-chain amino acid ABC transporter ATP-binding protein</fullName>
    </submittedName>
</protein>
<evidence type="ECO:0000259" key="7">
    <source>
        <dbReference type="PROSITE" id="PS50893"/>
    </source>
</evidence>
<dbReference type="SMART" id="SM00382">
    <property type="entry name" value="AAA"/>
    <property type="match status" value="1"/>
</dbReference>
<organism evidence="8 9">
    <name type="scientific">Neopusillimonas maritima</name>
    <dbReference type="NCBI Taxonomy" id="2026239"/>
    <lineage>
        <taxon>Bacteria</taxon>
        <taxon>Pseudomonadati</taxon>
        <taxon>Pseudomonadota</taxon>
        <taxon>Betaproteobacteria</taxon>
        <taxon>Burkholderiales</taxon>
        <taxon>Alcaligenaceae</taxon>
        <taxon>Neopusillimonas</taxon>
    </lineage>
</organism>
<dbReference type="EMBL" id="NQYH01000003">
    <property type="protein sequence ID" value="RIY41610.1"/>
    <property type="molecule type" value="Genomic_DNA"/>
</dbReference>
<name>A0A3A1YXR6_9BURK</name>
<dbReference type="Proteomes" id="UP000266206">
    <property type="component" value="Unassembled WGS sequence"/>
</dbReference>
<dbReference type="CDD" id="cd03224">
    <property type="entry name" value="ABC_TM1139_LivF_branched"/>
    <property type="match status" value="1"/>
</dbReference>
<keyword evidence="6" id="KW-0029">Amino-acid transport</keyword>
<dbReference type="AlphaFoldDB" id="A0A3A1YXR6"/>
<evidence type="ECO:0000313" key="8">
    <source>
        <dbReference type="EMBL" id="RIY41610.1"/>
    </source>
</evidence>
<evidence type="ECO:0000256" key="5">
    <source>
        <dbReference type="ARBA" id="ARBA00022840"/>
    </source>
</evidence>
<reference evidence="8 9" key="1">
    <citation type="submission" date="2017-08" db="EMBL/GenBank/DDBJ databases">
        <title>Pusillimonas indicus sp. nov., a member of the family Alcaligenaceae isolated from surface seawater.</title>
        <authorList>
            <person name="Li J."/>
        </authorList>
    </citation>
    <scope>NUCLEOTIDE SEQUENCE [LARGE SCALE GENOMIC DNA]</scope>
    <source>
        <strain evidence="8 9">L52-1-41</strain>
    </source>
</reference>
<dbReference type="InterPro" id="IPR027417">
    <property type="entry name" value="P-loop_NTPase"/>
</dbReference>
<dbReference type="InterPro" id="IPR052156">
    <property type="entry name" value="BCAA_Transport_ATP-bd_LivF"/>
</dbReference>
<comment type="caution">
    <text evidence="8">The sequence shown here is derived from an EMBL/GenBank/DDBJ whole genome shotgun (WGS) entry which is preliminary data.</text>
</comment>
<sequence>MLSLKEVVGGYGEVQIIHGVSLNVREGSVTALLGANGAGKTTIMLMLAGVLPVTQGEVLFDGKSMGAQRGHQRVNAGMVLVPEGRRVFPNLSVEENLRLGGIVPAARPTWKQRIEEMYELFPRLRERRSQAAGTLSGGEQQMLAIARGLMARPKLLLLDEPTLGLAPIMAQLVFDTIRSLNKDGLSILIAEQDTRNTLNLADEAYVVENGRITLHGSSDNLKNDPRVKEAYLGL</sequence>
<dbReference type="InterPro" id="IPR017871">
    <property type="entry name" value="ABC_transporter-like_CS"/>
</dbReference>
<dbReference type="GO" id="GO:0016887">
    <property type="term" value="F:ATP hydrolysis activity"/>
    <property type="evidence" value="ECO:0007669"/>
    <property type="project" value="InterPro"/>
</dbReference>
<comment type="similarity">
    <text evidence="1">Belongs to the ABC transporter superfamily.</text>
</comment>
<keyword evidence="5 8" id="KW-0067">ATP-binding</keyword>
<dbReference type="GO" id="GO:0015807">
    <property type="term" value="P:L-amino acid transport"/>
    <property type="evidence" value="ECO:0007669"/>
    <property type="project" value="TreeGrafter"/>
</dbReference>
<dbReference type="PROSITE" id="PS00211">
    <property type="entry name" value="ABC_TRANSPORTER_1"/>
    <property type="match status" value="1"/>
</dbReference>
<evidence type="ECO:0000256" key="2">
    <source>
        <dbReference type="ARBA" id="ARBA00022448"/>
    </source>
</evidence>
<dbReference type="GO" id="GO:0005524">
    <property type="term" value="F:ATP binding"/>
    <property type="evidence" value="ECO:0007669"/>
    <property type="project" value="UniProtKB-KW"/>
</dbReference>
<dbReference type="PANTHER" id="PTHR43820:SF4">
    <property type="entry name" value="HIGH-AFFINITY BRANCHED-CHAIN AMINO ACID TRANSPORT ATP-BINDING PROTEIN LIVF"/>
    <property type="match status" value="1"/>
</dbReference>
<evidence type="ECO:0000256" key="1">
    <source>
        <dbReference type="ARBA" id="ARBA00005417"/>
    </source>
</evidence>